<keyword evidence="4" id="KW-1185">Reference proteome</keyword>
<dbReference type="InterPro" id="IPR011006">
    <property type="entry name" value="CheY-like_superfamily"/>
</dbReference>
<feature type="domain" description="Response regulatory" evidence="2">
    <location>
        <begin position="6"/>
        <end position="138"/>
    </location>
</feature>
<dbReference type="Gene3D" id="3.40.50.2300">
    <property type="match status" value="1"/>
</dbReference>
<dbReference type="SUPFAM" id="SSF52172">
    <property type="entry name" value="CheY-like"/>
    <property type="match status" value="1"/>
</dbReference>
<dbReference type="InterPro" id="IPR001789">
    <property type="entry name" value="Sig_transdc_resp-reg_receiver"/>
</dbReference>
<dbReference type="Proteomes" id="UP001337305">
    <property type="component" value="Unassembled WGS sequence"/>
</dbReference>
<evidence type="ECO:0000313" key="3">
    <source>
        <dbReference type="EMBL" id="MEF3831723.1"/>
    </source>
</evidence>
<dbReference type="SMART" id="SM00448">
    <property type="entry name" value="REC"/>
    <property type="match status" value="1"/>
</dbReference>
<reference evidence="3 4" key="1">
    <citation type="submission" date="2022-09" db="EMBL/GenBank/DDBJ databases">
        <title>Genome sequencing of Flavivirga sp. MEBiC05379.</title>
        <authorList>
            <person name="Oh H.-M."/>
            <person name="Kwon K.K."/>
            <person name="Park M.J."/>
            <person name="Yang S.-H."/>
        </authorList>
    </citation>
    <scope>NUCLEOTIDE SEQUENCE [LARGE SCALE GENOMIC DNA]</scope>
    <source>
        <strain evidence="3 4">MEBiC05379</strain>
    </source>
</reference>
<feature type="modified residue" description="4-aspartylphosphate" evidence="1">
    <location>
        <position position="66"/>
    </location>
</feature>
<dbReference type="RefSeq" id="WP_303308727.1">
    <property type="nucleotide sequence ID" value="NZ_JAODOP010000001.1"/>
</dbReference>
<organism evidence="3 4">
    <name type="scientific">Flavivirga spongiicola</name>
    <dbReference type="NCBI Taxonomy" id="421621"/>
    <lineage>
        <taxon>Bacteria</taxon>
        <taxon>Pseudomonadati</taxon>
        <taxon>Bacteroidota</taxon>
        <taxon>Flavobacteriia</taxon>
        <taxon>Flavobacteriales</taxon>
        <taxon>Flavobacteriaceae</taxon>
        <taxon>Flavivirga</taxon>
    </lineage>
</organism>
<name>A0ABU7XLY8_9FLAO</name>
<keyword evidence="1" id="KW-0597">Phosphoprotein</keyword>
<proteinExistence type="predicted"/>
<accession>A0ABU7XLY8</accession>
<dbReference type="CDD" id="cd00156">
    <property type="entry name" value="REC"/>
    <property type="match status" value="1"/>
</dbReference>
<evidence type="ECO:0000313" key="4">
    <source>
        <dbReference type="Proteomes" id="UP001337305"/>
    </source>
</evidence>
<comment type="caution">
    <text evidence="3">The sequence shown here is derived from an EMBL/GenBank/DDBJ whole genome shotgun (WGS) entry which is preliminary data.</text>
</comment>
<evidence type="ECO:0000259" key="2">
    <source>
        <dbReference type="PROSITE" id="PS50110"/>
    </source>
</evidence>
<gene>
    <name evidence="3" type="ORF">N1F79_01150</name>
</gene>
<dbReference type="EMBL" id="JAODOP010000001">
    <property type="protein sequence ID" value="MEF3831723.1"/>
    <property type="molecule type" value="Genomic_DNA"/>
</dbReference>
<evidence type="ECO:0000256" key="1">
    <source>
        <dbReference type="PROSITE-ProRule" id="PRU00169"/>
    </source>
</evidence>
<sequence>MMSPYRVLLIDDHPLITNVYKRTLQTIAKLNKTLKFNIDVAHSCDMAIFKINEATKNKPFDIVFLDIGLPASQDNKILGGEDLGILIRKQFKKIKIIVSTSYDDSYMISCILKNVNPEAYVTKGDLTIDILTETIKTVVLDPPYYSKTVMKILRKQSANDFVIDNIDRKILYELSNGTKMNELPQVLPLSIAALERRKRILKDVFNVEGKGDRDLLQLAHEKGFI</sequence>
<protein>
    <submittedName>
        <fullName evidence="3">Response regulator</fullName>
    </submittedName>
</protein>
<dbReference type="PROSITE" id="PS50110">
    <property type="entry name" value="RESPONSE_REGULATORY"/>
    <property type="match status" value="1"/>
</dbReference>